<dbReference type="InterPro" id="IPR000801">
    <property type="entry name" value="Esterase-like"/>
</dbReference>
<name>A0ABV2ID18_9HYPH</name>
<evidence type="ECO:0000313" key="4">
    <source>
        <dbReference type="Proteomes" id="UP001549164"/>
    </source>
</evidence>
<accession>A0ABV2ID18</accession>
<sequence length="306" mass="33570">MTGNHNAAPTTQNSAADIEMEPFTPHRHEQCRRFQIVSASGLSYEIFVSIPRQAPPPEGFPVLYLLDANADFALADQVLERLSRRPEATGVAPAILVGIGYPETEGYNQPRRHFDLTAGPTRDPFYAKTALTFGGQSAFIAFLQDRLKPLIRSRFPADSRRETILGHSLGGYFVATLATAKPDLFSGYIAISPSIWWDRDGLLASLAVPSPSRPQTIRLYLAAGSQEGETATGEQNAGTQTSAHDALRQRRRMIGNVRDLAERCKAVCRDAVDLRLDIIADEDHSSIFVACLPKALRFTLPFSSAD</sequence>
<evidence type="ECO:0000256" key="1">
    <source>
        <dbReference type="ARBA" id="ARBA00005622"/>
    </source>
</evidence>
<dbReference type="Gene3D" id="3.40.50.1820">
    <property type="entry name" value="alpha/beta hydrolase"/>
    <property type="match status" value="1"/>
</dbReference>
<dbReference type="Proteomes" id="UP001549164">
    <property type="component" value="Unassembled WGS sequence"/>
</dbReference>
<evidence type="ECO:0000313" key="3">
    <source>
        <dbReference type="EMBL" id="MET3600815.1"/>
    </source>
</evidence>
<dbReference type="Pfam" id="PF00756">
    <property type="entry name" value="Esterase"/>
    <property type="match status" value="1"/>
</dbReference>
<dbReference type="SUPFAM" id="SSF53474">
    <property type="entry name" value="alpha/beta-Hydrolases"/>
    <property type="match status" value="1"/>
</dbReference>
<keyword evidence="2 3" id="KW-0378">Hydrolase</keyword>
<organism evidence="3 4">
    <name type="scientific">Martelella mangrovi</name>
    <dbReference type="NCBI Taxonomy" id="1397477"/>
    <lineage>
        <taxon>Bacteria</taxon>
        <taxon>Pseudomonadati</taxon>
        <taxon>Pseudomonadota</taxon>
        <taxon>Alphaproteobacteria</taxon>
        <taxon>Hyphomicrobiales</taxon>
        <taxon>Aurantimonadaceae</taxon>
        <taxon>Martelella</taxon>
    </lineage>
</organism>
<dbReference type="GO" id="GO:0016787">
    <property type="term" value="F:hydrolase activity"/>
    <property type="evidence" value="ECO:0007669"/>
    <property type="project" value="UniProtKB-KW"/>
</dbReference>
<dbReference type="PANTHER" id="PTHR40841">
    <property type="entry name" value="SIDEROPHORE TRIACETYLFUSARININE C ESTERASE"/>
    <property type="match status" value="1"/>
</dbReference>
<proteinExistence type="inferred from homology"/>
<dbReference type="PANTHER" id="PTHR40841:SF2">
    <property type="entry name" value="SIDEROPHORE-DEGRADING ESTERASE (EUROFUNG)"/>
    <property type="match status" value="1"/>
</dbReference>
<gene>
    <name evidence="3" type="ORF">ABID12_002766</name>
</gene>
<reference evidence="3 4" key="1">
    <citation type="submission" date="2024-06" db="EMBL/GenBank/DDBJ databases">
        <title>Genomic Encyclopedia of Type Strains, Phase IV (KMG-IV): sequencing the most valuable type-strain genomes for metagenomic binning, comparative biology and taxonomic classification.</title>
        <authorList>
            <person name="Goeker M."/>
        </authorList>
    </citation>
    <scope>NUCLEOTIDE SEQUENCE [LARGE SCALE GENOMIC DNA]</scope>
    <source>
        <strain evidence="3 4">DSM 28102</strain>
    </source>
</reference>
<dbReference type="InterPro" id="IPR029058">
    <property type="entry name" value="AB_hydrolase_fold"/>
</dbReference>
<dbReference type="EMBL" id="JBEPLY010000009">
    <property type="protein sequence ID" value="MET3600815.1"/>
    <property type="molecule type" value="Genomic_DNA"/>
</dbReference>
<dbReference type="InterPro" id="IPR052558">
    <property type="entry name" value="Siderophore_Hydrolase_D"/>
</dbReference>
<comment type="caution">
    <text evidence="3">The sequence shown here is derived from an EMBL/GenBank/DDBJ whole genome shotgun (WGS) entry which is preliminary data.</text>
</comment>
<evidence type="ECO:0000256" key="2">
    <source>
        <dbReference type="ARBA" id="ARBA00022801"/>
    </source>
</evidence>
<protein>
    <submittedName>
        <fullName evidence="3">Alpha/beta superfamily hydrolase</fullName>
    </submittedName>
</protein>
<comment type="similarity">
    <text evidence="1">Belongs to the esterase D family.</text>
</comment>
<keyword evidence="4" id="KW-1185">Reference proteome</keyword>
<dbReference type="RefSeq" id="WP_354434693.1">
    <property type="nucleotide sequence ID" value="NZ_JBEPLY010000009.1"/>
</dbReference>